<gene>
    <name evidence="13" type="ORF">GCM10023210_23720</name>
</gene>
<dbReference type="InterPro" id="IPR036249">
    <property type="entry name" value="Thioredoxin-like_sf"/>
</dbReference>
<evidence type="ECO:0000256" key="7">
    <source>
        <dbReference type="ARBA" id="ARBA00023284"/>
    </source>
</evidence>
<comment type="function">
    <text evidence="1">Thiol-specific peroxidase that catalyzes the reduction of hydrogen peroxide and organic hydroperoxides to water and alcohols, respectively. Plays a role in cell protection against oxidative stress by detoxifying peroxides and as sensor of hydrogen peroxide-mediated signaling events.</text>
</comment>
<keyword evidence="7" id="KW-0676">Redox-active center</keyword>
<dbReference type="InterPro" id="IPR000866">
    <property type="entry name" value="AhpC/TSA"/>
</dbReference>
<evidence type="ECO:0000313" key="14">
    <source>
        <dbReference type="Proteomes" id="UP001500353"/>
    </source>
</evidence>
<dbReference type="EC" id="1.11.1.24" evidence="2"/>
<keyword evidence="4" id="KW-0049">Antioxidant</keyword>
<dbReference type="Proteomes" id="UP001500353">
    <property type="component" value="Unassembled WGS sequence"/>
</dbReference>
<dbReference type="InterPro" id="IPR013766">
    <property type="entry name" value="Thioredoxin_domain"/>
</dbReference>
<dbReference type="PROSITE" id="PS51352">
    <property type="entry name" value="THIOREDOXIN_2"/>
    <property type="match status" value="1"/>
</dbReference>
<proteinExistence type="inferred from homology"/>
<dbReference type="Gene3D" id="3.40.30.10">
    <property type="entry name" value="Glutaredoxin"/>
    <property type="match status" value="1"/>
</dbReference>
<feature type="domain" description="Thioredoxin" evidence="12">
    <location>
        <begin position="51"/>
        <end position="224"/>
    </location>
</feature>
<organism evidence="13 14">
    <name type="scientific">Chryseobacterium ginsengisoli</name>
    <dbReference type="NCBI Taxonomy" id="363853"/>
    <lineage>
        <taxon>Bacteria</taxon>
        <taxon>Pseudomonadati</taxon>
        <taxon>Bacteroidota</taxon>
        <taxon>Flavobacteriia</taxon>
        <taxon>Flavobacteriales</taxon>
        <taxon>Weeksellaceae</taxon>
        <taxon>Chryseobacterium group</taxon>
        <taxon>Chryseobacterium</taxon>
    </lineage>
</organism>
<dbReference type="RefSeq" id="WP_345204071.1">
    <property type="nucleotide sequence ID" value="NZ_BAABHX010000003.1"/>
</dbReference>
<dbReference type="Pfam" id="PF00578">
    <property type="entry name" value="AhpC-TSA"/>
    <property type="match status" value="1"/>
</dbReference>
<evidence type="ECO:0000256" key="5">
    <source>
        <dbReference type="ARBA" id="ARBA00023002"/>
    </source>
</evidence>
<protein>
    <recommendedName>
        <fullName evidence="2">thioredoxin-dependent peroxiredoxin</fullName>
        <ecNumber evidence="2">1.11.1.24</ecNumber>
    </recommendedName>
    <alternativeName>
        <fullName evidence="8">Thioredoxin peroxidase</fullName>
    </alternativeName>
    <alternativeName>
        <fullName evidence="10">Thioredoxin-dependent peroxiredoxin Bcp</fullName>
    </alternativeName>
</protein>
<dbReference type="InterPro" id="IPR050924">
    <property type="entry name" value="Peroxiredoxin_BCP/PrxQ"/>
</dbReference>
<keyword evidence="5" id="KW-0560">Oxidoreductase</keyword>
<keyword evidence="3" id="KW-0575">Peroxidase</keyword>
<keyword evidence="14" id="KW-1185">Reference proteome</keyword>
<evidence type="ECO:0000256" key="3">
    <source>
        <dbReference type="ARBA" id="ARBA00022559"/>
    </source>
</evidence>
<comment type="caution">
    <text evidence="13">The sequence shown here is derived from an EMBL/GenBank/DDBJ whole genome shotgun (WGS) entry which is preliminary data.</text>
</comment>
<name>A0ABP9MAE1_9FLAO</name>
<dbReference type="EMBL" id="BAABHX010000003">
    <property type="protein sequence ID" value="GAA5093340.1"/>
    <property type="molecule type" value="Genomic_DNA"/>
</dbReference>
<evidence type="ECO:0000256" key="8">
    <source>
        <dbReference type="ARBA" id="ARBA00032824"/>
    </source>
</evidence>
<accession>A0ABP9MAE1</accession>
<evidence type="ECO:0000256" key="9">
    <source>
        <dbReference type="ARBA" id="ARBA00038489"/>
    </source>
</evidence>
<evidence type="ECO:0000259" key="12">
    <source>
        <dbReference type="PROSITE" id="PS51352"/>
    </source>
</evidence>
<evidence type="ECO:0000256" key="4">
    <source>
        <dbReference type="ARBA" id="ARBA00022862"/>
    </source>
</evidence>
<comment type="catalytic activity">
    <reaction evidence="11">
        <text>a hydroperoxide + [thioredoxin]-dithiol = an alcohol + [thioredoxin]-disulfide + H2O</text>
        <dbReference type="Rhea" id="RHEA:62620"/>
        <dbReference type="Rhea" id="RHEA-COMP:10698"/>
        <dbReference type="Rhea" id="RHEA-COMP:10700"/>
        <dbReference type="ChEBI" id="CHEBI:15377"/>
        <dbReference type="ChEBI" id="CHEBI:29950"/>
        <dbReference type="ChEBI" id="CHEBI:30879"/>
        <dbReference type="ChEBI" id="CHEBI:35924"/>
        <dbReference type="ChEBI" id="CHEBI:50058"/>
        <dbReference type="EC" id="1.11.1.24"/>
    </reaction>
</comment>
<dbReference type="PANTHER" id="PTHR42801">
    <property type="entry name" value="THIOREDOXIN-DEPENDENT PEROXIDE REDUCTASE"/>
    <property type="match status" value="1"/>
</dbReference>
<comment type="similarity">
    <text evidence="9">Belongs to the peroxiredoxin family. BCP/PrxQ subfamily.</text>
</comment>
<evidence type="ECO:0000256" key="10">
    <source>
        <dbReference type="ARBA" id="ARBA00042639"/>
    </source>
</evidence>
<evidence type="ECO:0000256" key="1">
    <source>
        <dbReference type="ARBA" id="ARBA00003330"/>
    </source>
</evidence>
<evidence type="ECO:0000313" key="13">
    <source>
        <dbReference type="EMBL" id="GAA5093340.1"/>
    </source>
</evidence>
<dbReference type="CDD" id="cd02970">
    <property type="entry name" value="PRX_like2"/>
    <property type="match status" value="1"/>
</dbReference>
<dbReference type="PANTHER" id="PTHR42801:SF7">
    <property type="entry name" value="SLL1159 PROTEIN"/>
    <property type="match status" value="1"/>
</dbReference>
<evidence type="ECO:0000256" key="6">
    <source>
        <dbReference type="ARBA" id="ARBA00023157"/>
    </source>
</evidence>
<evidence type="ECO:0000256" key="11">
    <source>
        <dbReference type="ARBA" id="ARBA00049091"/>
    </source>
</evidence>
<dbReference type="SUPFAM" id="SSF52833">
    <property type="entry name" value="Thioredoxin-like"/>
    <property type="match status" value="1"/>
</dbReference>
<evidence type="ECO:0000256" key="2">
    <source>
        <dbReference type="ARBA" id="ARBA00013017"/>
    </source>
</evidence>
<reference evidence="14" key="1">
    <citation type="journal article" date="2019" name="Int. J. Syst. Evol. Microbiol.">
        <title>The Global Catalogue of Microorganisms (GCM) 10K type strain sequencing project: providing services to taxonomists for standard genome sequencing and annotation.</title>
        <authorList>
            <consortium name="The Broad Institute Genomics Platform"/>
            <consortium name="The Broad Institute Genome Sequencing Center for Infectious Disease"/>
            <person name="Wu L."/>
            <person name="Ma J."/>
        </authorList>
    </citation>
    <scope>NUCLEOTIDE SEQUENCE [LARGE SCALE GENOMIC DNA]</scope>
    <source>
        <strain evidence="14">JCM 18019</strain>
    </source>
</reference>
<keyword evidence="6" id="KW-1015">Disulfide bond</keyword>
<sequence>MQNQTDLDFQLEPRLQKIREWVATNITPEENEIMENHIKFLQDSGATEKILKEGDIAPEFNLKNQNGEIISSTELLKTGPLVVSFYRGAWCPYCVEEVKVLNSVYSKIKNAGADLVVISPQSFSRTEKQAKQIHLQYNMLVDQDNAAGKAFGLVYEMPQDLKDLYWNKFQNNIQEVNESNAWELPIPARFIIGQDGKILSVQADPDYRYRPEPLETVSFIKKLN</sequence>